<dbReference type="PROSITE" id="PS50850">
    <property type="entry name" value="MFS"/>
    <property type="match status" value="1"/>
</dbReference>
<feature type="transmembrane region" description="Helical" evidence="7">
    <location>
        <begin position="185"/>
        <end position="204"/>
    </location>
</feature>
<comment type="subcellular location">
    <subcellularLocation>
        <location evidence="1">Cell membrane</location>
        <topology evidence="1">Multi-pass membrane protein</topology>
    </subcellularLocation>
</comment>
<evidence type="ECO:0000256" key="1">
    <source>
        <dbReference type="ARBA" id="ARBA00004651"/>
    </source>
</evidence>
<dbReference type="GO" id="GO:0005886">
    <property type="term" value="C:plasma membrane"/>
    <property type="evidence" value="ECO:0007669"/>
    <property type="project" value="UniProtKB-SubCell"/>
</dbReference>
<dbReference type="Pfam" id="PF07690">
    <property type="entry name" value="MFS_1"/>
    <property type="match status" value="1"/>
</dbReference>
<dbReference type="InterPro" id="IPR050171">
    <property type="entry name" value="MFS_Transporters"/>
</dbReference>
<dbReference type="AlphaFoldDB" id="A0A855XCK7"/>
<keyword evidence="3" id="KW-1003">Cell membrane</keyword>
<feature type="transmembrane region" description="Helical" evidence="7">
    <location>
        <begin position="97"/>
        <end position="113"/>
    </location>
</feature>
<keyword evidence="4 7" id="KW-0812">Transmembrane</keyword>
<dbReference type="PANTHER" id="PTHR23517:SF2">
    <property type="entry name" value="MULTIDRUG RESISTANCE PROTEIN MDTH"/>
    <property type="match status" value="1"/>
</dbReference>
<evidence type="ECO:0000256" key="3">
    <source>
        <dbReference type="ARBA" id="ARBA00022475"/>
    </source>
</evidence>
<reference evidence="9 10" key="1">
    <citation type="journal article" date="2018" name="ISME J.">
        <title>A methanotrophic archaeon couples anaerobic oxidation of methane to Fe(III) reduction.</title>
        <authorList>
            <person name="Cai C."/>
            <person name="Leu A.O."/>
            <person name="Xie G.J."/>
            <person name="Guo J."/>
            <person name="Feng Y."/>
            <person name="Zhao J.X."/>
            <person name="Tyson G.W."/>
            <person name="Yuan Z."/>
            <person name="Hu S."/>
        </authorList>
    </citation>
    <scope>NUCLEOTIDE SEQUENCE [LARGE SCALE GENOMIC DNA]</scope>
    <source>
        <strain evidence="9">FeB_12</strain>
    </source>
</reference>
<evidence type="ECO:0000313" key="9">
    <source>
        <dbReference type="EMBL" id="PWB75591.1"/>
    </source>
</evidence>
<evidence type="ECO:0000256" key="2">
    <source>
        <dbReference type="ARBA" id="ARBA00022448"/>
    </source>
</evidence>
<evidence type="ECO:0000256" key="7">
    <source>
        <dbReference type="SAM" id="Phobius"/>
    </source>
</evidence>
<feature type="transmembrane region" description="Helical" evidence="7">
    <location>
        <begin position="325"/>
        <end position="354"/>
    </location>
</feature>
<organism evidence="9 10">
    <name type="scientific">candidate division GN15 bacterium</name>
    <dbReference type="NCBI Taxonomy" id="2072418"/>
    <lineage>
        <taxon>Bacteria</taxon>
        <taxon>candidate division GN15</taxon>
    </lineage>
</organism>
<feature type="transmembrane region" description="Helical" evidence="7">
    <location>
        <begin position="71"/>
        <end position="90"/>
    </location>
</feature>
<dbReference type="GO" id="GO:0022857">
    <property type="term" value="F:transmembrane transporter activity"/>
    <property type="evidence" value="ECO:0007669"/>
    <property type="project" value="InterPro"/>
</dbReference>
<feature type="transmembrane region" description="Helical" evidence="7">
    <location>
        <begin position="458"/>
        <end position="476"/>
    </location>
</feature>
<proteinExistence type="predicted"/>
<feature type="transmembrane region" description="Helical" evidence="7">
    <location>
        <begin position="157"/>
        <end position="179"/>
    </location>
</feature>
<feature type="transmembrane region" description="Helical" evidence="7">
    <location>
        <begin position="119"/>
        <end position="136"/>
    </location>
</feature>
<keyword evidence="6 7" id="KW-0472">Membrane</keyword>
<dbReference type="InterPro" id="IPR036259">
    <property type="entry name" value="MFS_trans_sf"/>
</dbReference>
<dbReference type="EMBL" id="PQAP01000008">
    <property type="protein sequence ID" value="PWB75591.1"/>
    <property type="molecule type" value="Genomic_DNA"/>
</dbReference>
<feature type="transmembrane region" description="Helical" evidence="7">
    <location>
        <begin position="225"/>
        <end position="248"/>
    </location>
</feature>
<feature type="domain" description="Major facilitator superfamily (MFS) profile" evidence="8">
    <location>
        <begin position="29"/>
        <end position="481"/>
    </location>
</feature>
<evidence type="ECO:0000256" key="6">
    <source>
        <dbReference type="ARBA" id="ARBA00023136"/>
    </source>
</evidence>
<gene>
    <name evidence="9" type="ORF">C3F09_02165</name>
</gene>
<dbReference type="PANTHER" id="PTHR23517">
    <property type="entry name" value="RESISTANCE PROTEIN MDTM, PUTATIVE-RELATED-RELATED"/>
    <property type="match status" value="1"/>
</dbReference>
<dbReference type="InterPro" id="IPR020846">
    <property type="entry name" value="MFS_dom"/>
</dbReference>
<feature type="transmembrane region" description="Helical" evidence="7">
    <location>
        <begin position="293"/>
        <end position="313"/>
    </location>
</feature>
<evidence type="ECO:0000256" key="5">
    <source>
        <dbReference type="ARBA" id="ARBA00022989"/>
    </source>
</evidence>
<evidence type="ECO:0000313" key="10">
    <source>
        <dbReference type="Proteomes" id="UP000250918"/>
    </source>
</evidence>
<keyword evidence="2" id="KW-0813">Transport</keyword>
<accession>A0A855XCK7</accession>
<evidence type="ECO:0000259" key="8">
    <source>
        <dbReference type="PROSITE" id="PS50850"/>
    </source>
</evidence>
<dbReference type="Gene3D" id="1.20.1250.20">
    <property type="entry name" value="MFS general substrate transporter like domains"/>
    <property type="match status" value="2"/>
</dbReference>
<comment type="caution">
    <text evidence="9">The sequence shown here is derived from an EMBL/GenBank/DDBJ whole genome shotgun (WGS) entry which is preliminary data.</text>
</comment>
<dbReference type="SUPFAM" id="SSF103473">
    <property type="entry name" value="MFS general substrate transporter"/>
    <property type="match status" value="1"/>
</dbReference>
<dbReference type="InterPro" id="IPR011701">
    <property type="entry name" value="MFS"/>
</dbReference>
<sequence length="488" mass="54147">MSTPTTAAPAVHKESLFKQLGSLPRSYWMVNIMEILERLAYYGMRVVIPIYIAQADEINGLHFTQIQKGTIFAWWALVQSLVPMFTGGFADRYGYKKTIAVSLCISICGYILMGTQREFATFFAGCLVLALGTATFKPGVQGTMCQALAKSNSSIGWGIFYMMVNIGGFMGPPLAHFLYGISWPAVFFGCAVILSLNFLMLLTYKEVSSGGEQRGGPLSVLSTTFIDFFGNIRLVVFVLIMAGFWLMFNVLFDVLPNFIVDWVDSSRLVATLHIPQFMLQLNSQRGPQLSQEWMINANSGLIILCVVFVSWMVSRMRRVSSILMGVIVASFGMILAGYTTSGYLCLLGILVYSVGEMLSSPKMNEYLGVIAPEGRKGLYMGYANVPVAIGWFAEGYIGGWAYDKMGDKANLAADYLATNFNITDVARTDAMAKLMEVTKMNATDATNMLWSTYHPYEVWYSFAAIGFLAAIALFFYSRWVKKYEAPDV</sequence>
<protein>
    <submittedName>
        <fullName evidence="9">Transporter</fullName>
    </submittedName>
</protein>
<name>A0A855XCK7_9BACT</name>
<dbReference type="Proteomes" id="UP000250918">
    <property type="component" value="Unassembled WGS sequence"/>
</dbReference>
<evidence type="ECO:0000256" key="4">
    <source>
        <dbReference type="ARBA" id="ARBA00022692"/>
    </source>
</evidence>
<keyword evidence="5 7" id="KW-1133">Transmembrane helix</keyword>